<dbReference type="GO" id="GO:0003723">
    <property type="term" value="F:RNA binding"/>
    <property type="evidence" value="ECO:0007669"/>
    <property type="project" value="UniProtKB-KW"/>
</dbReference>
<sequence>MYEVEVELPITLGQFVKLCSLAQTGGEARELITSGEILVNNQVETRRRHNLNEGDIVSLLDSPYEDMRFRVVGI</sequence>
<dbReference type="Pfam" id="PF13275">
    <property type="entry name" value="S4_2"/>
    <property type="match status" value="1"/>
</dbReference>
<accession>A0AAW9HTF4</accession>
<dbReference type="Proteomes" id="UP001275049">
    <property type="component" value="Unassembled WGS sequence"/>
</dbReference>
<dbReference type="InterPro" id="IPR036986">
    <property type="entry name" value="S4_RNA-bd_sf"/>
</dbReference>
<proteinExistence type="predicted"/>
<dbReference type="CDD" id="cd00165">
    <property type="entry name" value="S4"/>
    <property type="match status" value="1"/>
</dbReference>
<name>A0AAW9HTF4_9ACTO</name>
<dbReference type="EMBL" id="JAWNGA010000001">
    <property type="protein sequence ID" value="MDY5132299.1"/>
    <property type="molecule type" value="Genomic_DNA"/>
</dbReference>
<dbReference type="Gene3D" id="3.10.290.10">
    <property type="entry name" value="RNA-binding S4 domain"/>
    <property type="match status" value="1"/>
</dbReference>
<evidence type="ECO:0000313" key="2">
    <source>
        <dbReference type="EMBL" id="MDY5132299.1"/>
    </source>
</evidence>
<evidence type="ECO:0000313" key="4">
    <source>
        <dbReference type="Proteomes" id="UP001275049"/>
    </source>
</evidence>
<evidence type="ECO:0000256" key="1">
    <source>
        <dbReference type="PROSITE-ProRule" id="PRU00182"/>
    </source>
</evidence>
<gene>
    <name evidence="3" type="ORF">R6G80_04220</name>
    <name evidence="2" type="ORF">R6G86_00890</name>
</gene>
<keyword evidence="1" id="KW-0694">RNA-binding</keyword>
<dbReference type="AlphaFoldDB" id="A0AAW9HTF4"/>
<dbReference type="Proteomes" id="UP001281731">
    <property type="component" value="Unassembled WGS sequence"/>
</dbReference>
<dbReference type="RefSeq" id="WP_022865656.1">
    <property type="nucleotide sequence ID" value="NZ_CAMYCL010000016.1"/>
</dbReference>
<evidence type="ECO:0000313" key="5">
    <source>
        <dbReference type="Proteomes" id="UP001281731"/>
    </source>
</evidence>
<organism evidence="3 5">
    <name type="scientific">Actinotignum urinale</name>
    <dbReference type="NCBI Taxonomy" id="190146"/>
    <lineage>
        <taxon>Bacteria</taxon>
        <taxon>Bacillati</taxon>
        <taxon>Actinomycetota</taxon>
        <taxon>Actinomycetes</taxon>
        <taxon>Actinomycetales</taxon>
        <taxon>Actinomycetaceae</taxon>
        <taxon>Actinotignum</taxon>
    </lineage>
</organism>
<dbReference type="PROSITE" id="PS50889">
    <property type="entry name" value="S4"/>
    <property type="match status" value="1"/>
</dbReference>
<evidence type="ECO:0000313" key="3">
    <source>
        <dbReference type="EMBL" id="MDY5154929.1"/>
    </source>
</evidence>
<dbReference type="SUPFAM" id="SSF55174">
    <property type="entry name" value="Alpha-L RNA-binding motif"/>
    <property type="match status" value="1"/>
</dbReference>
<dbReference type="EMBL" id="JAWNGC010000004">
    <property type="protein sequence ID" value="MDY5154929.1"/>
    <property type="molecule type" value="Genomic_DNA"/>
</dbReference>
<protein>
    <submittedName>
        <fullName evidence="3">RNA-binding S4 domain-containing protein</fullName>
    </submittedName>
</protein>
<reference evidence="3 4" key="1">
    <citation type="submission" date="2023-10" db="EMBL/GenBank/DDBJ databases">
        <title>Whole Genome based description of the genera Actinobaculum and Actinotignum reveals a complex phylogenetic relationship within the species included in the genus Actinotignum.</title>
        <authorList>
            <person name="Jensen C.S."/>
            <person name="Dargis R."/>
            <person name="Kemp M."/>
            <person name="Christensen J.J."/>
        </authorList>
    </citation>
    <scope>NUCLEOTIDE SEQUENCE</scope>
    <source>
        <strain evidence="3">SLA_B511</strain>
        <strain evidence="2 4">SLA_B974</strain>
    </source>
</reference>
<keyword evidence="4" id="KW-1185">Reference proteome</keyword>
<comment type="caution">
    <text evidence="3">The sequence shown here is derived from an EMBL/GenBank/DDBJ whole genome shotgun (WGS) entry which is preliminary data.</text>
</comment>